<protein>
    <submittedName>
        <fullName evidence="1">Uncharacterized protein</fullName>
    </submittedName>
</protein>
<dbReference type="EMBL" id="BMAW01117928">
    <property type="protein sequence ID" value="GFT77453.1"/>
    <property type="molecule type" value="Genomic_DNA"/>
</dbReference>
<dbReference type="AlphaFoldDB" id="A0A8X6TEV2"/>
<evidence type="ECO:0000313" key="3">
    <source>
        <dbReference type="Proteomes" id="UP000887013"/>
    </source>
</evidence>
<name>A0A8X6TEV2_NEPPI</name>
<gene>
    <name evidence="2" type="ORF">NPIL_349061</name>
    <name evidence="1" type="ORF">NPIL_479171</name>
</gene>
<dbReference type="OrthoDB" id="6464036at2759"/>
<comment type="caution">
    <text evidence="1">The sequence shown here is derived from an EMBL/GenBank/DDBJ whole genome shotgun (WGS) entry which is preliminary data.</text>
</comment>
<dbReference type="EMBL" id="BMAW01007261">
    <property type="protein sequence ID" value="GFT03040.1"/>
    <property type="molecule type" value="Genomic_DNA"/>
</dbReference>
<dbReference type="Pfam" id="PF05380">
    <property type="entry name" value="Peptidase_A17"/>
    <property type="match status" value="1"/>
</dbReference>
<accession>A0A8X6TEV2</accession>
<keyword evidence="3" id="KW-1185">Reference proteome</keyword>
<dbReference type="InterPro" id="IPR008042">
    <property type="entry name" value="Retrotrans_Pao"/>
</dbReference>
<proteinExistence type="predicted"/>
<evidence type="ECO:0000313" key="1">
    <source>
        <dbReference type="EMBL" id="GFT03040.1"/>
    </source>
</evidence>
<organism evidence="1 3">
    <name type="scientific">Nephila pilipes</name>
    <name type="common">Giant wood spider</name>
    <name type="synonym">Nephila maculata</name>
    <dbReference type="NCBI Taxonomy" id="299642"/>
    <lineage>
        <taxon>Eukaryota</taxon>
        <taxon>Metazoa</taxon>
        <taxon>Ecdysozoa</taxon>
        <taxon>Arthropoda</taxon>
        <taxon>Chelicerata</taxon>
        <taxon>Arachnida</taxon>
        <taxon>Araneae</taxon>
        <taxon>Araneomorphae</taxon>
        <taxon>Entelegynae</taxon>
        <taxon>Araneoidea</taxon>
        <taxon>Nephilidae</taxon>
        <taxon>Nephila</taxon>
    </lineage>
</organism>
<reference evidence="1" key="1">
    <citation type="submission" date="2020-08" db="EMBL/GenBank/DDBJ databases">
        <title>Multicomponent nature underlies the extraordinary mechanical properties of spider dragline silk.</title>
        <authorList>
            <person name="Kono N."/>
            <person name="Nakamura H."/>
            <person name="Mori M."/>
            <person name="Yoshida Y."/>
            <person name="Ohtoshi R."/>
            <person name="Malay A.D."/>
            <person name="Moran D.A.P."/>
            <person name="Tomita M."/>
            <person name="Numata K."/>
            <person name="Arakawa K."/>
        </authorList>
    </citation>
    <scope>NUCLEOTIDE SEQUENCE</scope>
</reference>
<evidence type="ECO:0000313" key="2">
    <source>
        <dbReference type="EMBL" id="GFT77453.1"/>
    </source>
</evidence>
<sequence length="93" mass="10510">MLKEKPENASLRIFTDVLSYTYACCIYLRCEDKTGASIQLVSAKARLAPTERPMIPHLDILRAVIGAIQGATIFEVHVLLNRFHDSIKLDCEY</sequence>
<dbReference type="Proteomes" id="UP000887013">
    <property type="component" value="Unassembled WGS sequence"/>
</dbReference>